<gene>
    <name evidence="5" type="ORF">CC117_33330</name>
</gene>
<dbReference type="Pfam" id="PF12833">
    <property type="entry name" value="HTH_18"/>
    <property type="match status" value="1"/>
</dbReference>
<dbReference type="PROSITE" id="PS01124">
    <property type="entry name" value="HTH_ARAC_FAMILY_2"/>
    <property type="match status" value="1"/>
</dbReference>
<evidence type="ECO:0000256" key="1">
    <source>
        <dbReference type="ARBA" id="ARBA00023015"/>
    </source>
</evidence>
<keyword evidence="2" id="KW-0238">DNA-binding</keyword>
<dbReference type="PANTHER" id="PTHR43280:SF31">
    <property type="entry name" value="TRANSCRIPTIONAL REGULATORY PROTEIN"/>
    <property type="match status" value="1"/>
</dbReference>
<dbReference type="InterPro" id="IPR035418">
    <property type="entry name" value="AraC-bd_2"/>
</dbReference>
<keyword evidence="6" id="KW-1185">Reference proteome</keyword>
<dbReference type="InterPro" id="IPR018060">
    <property type="entry name" value="HTH_AraC"/>
</dbReference>
<feature type="domain" description="HTH araC/xylS-type" evidence="4">
    <location>
        <begin position="190"/>
        <end position="291"/>
    </location>
</feature>
<dbReference type="AlphaFoldDB" id="A0A1S1R5K1"/>
<dbReference type="GO" id="GO:0043565">
    <property type="term" value="F:sequence-specific DNA binding"/>
    <property type="evidence" value="ECO:0007669"/>
    <property type="project" value="InterPro"/>
</dbReference>
<dbReference type="Gene3D" id="1.10.10.60">
    <property type="entry name" value="Homeodomain-like"/>
    <property type="match status" value="1"/>
</dbReference>
<evidence type="ECO:0000313" key="6">
    <source>
        <dbReference type="Proteomes" id="UP000179627"/>
    </source>
</evidence>
<dbReference type="GO" id="GO:0003700">
    <property type="term" value="F:DNA-binding transcription factor activity"/>
    <property type="evidence" value="ECO:0007669"/>
    <property type="project" value="InterPro"/>
</dbReference>
<evidence type="ECO:0000313" key="5">
    <source>
        <dbReference type="EMBL" id="OHV41021.1"/>
    </source>
</evidence>
<evidence type="ECO:0000259" key="4">
    <source>
        <dbReference type="PROSITE" id="PS01124"/>
    </source>
</evidence>
<sequence>MPTVMVSDHADCFRGRIDVSNLPGTTVAALTFSPLSGRRSPALIRRHDPEDYYLFVVHGSPIRLEQSGNVTCLTVGEMALFDTSHPLAADFLDHGRQQRVTLMRLPRASLPLPGGTVDSLLGNSLLARGPTGMLLGQFLSGLRENAAACGLAELNRLGRIGFDLAVTFLASHIDAQNTLPVETREHVLRARIDAFIEHNLADHDLRPATIAAYHHISVRTLHQLFQGQPETVSATIRRRRLERCKVDLLDPRLRHHTIGDISARWGFRHPADFSRAFRAAYGTAPRDLRQPESHDPGT</sequence>
<protein>
    <submittedName>
        <fullName evidence="5">AraC family transcriptional regulator</fullName>
    </submittedName>
</protein>
<dbReference type="EMBL" id="MBLM01000060">
    <property type="protein sequence ID" value="OHV41021.1"/>
    <property type="molecule type" value="Genomic_DNA"/>
</dbReference>
<comment type="caution">
    <text evidence="5">The sequence shown here is derived from an EMBL/GenBank/DDBJ whole genome shotgun (WGS) entry which is preliminary data.</text>
</comment>
<dbReference type="PANTHER" id="PTHR43280">
    <property type="entry name" value="ARAC-FAMILY TRANSCRIPTIONAL REGULATOR"/>
    <property type="match status" value="1"/>
</dbReference>
<dbReference type="Pfam" id="PF14525">
    <property type="entry name" value="AraC_binding_2"/>
    <property type="match status" value="1"/>
</dbReference>
<dbReference type="SMART" id="SM00342">
    <property type="entry name" value="HTH_ARAC"/>
    <property type="match status" value="1"/>
</dbReference>
<evidence type="ECO:0000256" key="2">
    <source>
        <dbReference type="ARBA" id="ARBA00023125"/>
    </source>
</evidence>
<dbReference type="Proteomes" id="UP000179627">
    <property type="component" value="Unassembled WGS sequence"/>
</dbReference>
<organism evidence="5 6">
    <name type="scientific">Parafrankia colletiae</name>
    <dbReference type="NCBI Taxonomy" id="573497"/>
    <lineage>
        <taxon>Bacteria</taxon>
        <taxon>Bacillati</taxon>
        <taxon>Actinomycetota</taxon>
        <taxon>Actinomycetes</taxon>
        <taxon>Frankiales</taxon>
        <taxon>Frankiaceae</taxon>
        <taxon>Parafrankia</taxon>
    </lineage>
</organism>
<accession>A0A1S1R5K1</accession>
<dbReference type="InterPro" id="IPR009057">
    <property type="entry name" value="Homeodomain-like_sf"/>
</dbReference>
<dbReference type="SUPFAM" id="SSF46689">
    <property type="entry name" value="Homeodomain-like"/>
    <property type="match status" value="1"/>
</dbReference>
<reference evidence="6" key="1">
    <citation type="submission" date="2016-07" db="EMBL/GenBank/DDBJ databases">
        <title>Sequence Frankia sp. strain CcI1.17.</title>
        <authorList>
            <person name="Ghodhbane-Gtari F."/>
            <person name="Swanson E."/>
            <person name="Gueddou A."/>
            <person name="Morris K."/>
            <person name="Hezbri K."/>
            <person name="Ktari A."/>
            <person name="Nouioui I."/>
            <person name="Abebe-Akele F."/>
            <person name="Simpson S."/>
            <person name="Thomas K."/>
            <person name="Gtari M."/>
            <person name="Tisa L.S."/>
            <person name="Hurst S."/>
        </authorList>
    </citation>
    <scope>NUCLEOTIDE SEQUENCE [LARGE SCALE GENOMIC DNA]</scope>
    <source>
        <strain evidence="6">Cc1.17</strain>
    </source>
</reference>
<keyword evidence="1" id="KW-0805">Transcription regulation</keyword>
<keyword evidence="3" id="KW-0804">Transcription</keyword>
<evidence type="ECO:0000256" key="3">
    <source>
        <dbReference type="ARBA" id="ARBA00023163"/>
    </source>
</evidence>
<proteinExistence type="predicted"/>
<name>A0A1S1R5K1_9ACTN</name>